<comment type="function">
    <text evidence="10">May be an inorganic phosphate cotransporter.</text>
</comment>
<gene>
    <name evidence="14" type="ORF">CEUTPL_LOCUS7846</name>
</gene>
<evidence type="ECO:0000256" key="9">
    <source>
        <dbReference type="ARBA" id="ARBA00023201"/>
    </source>
</evidence>
<dbReference type="GO" id="GO:0006814">
    <property type="term" value="P:sodium ion transport"/>
    <property type="evidence" value="ECO:0007669"/>
    <property type="project" value="UniProtKB-KW"/>
</dbReference>
<keyword evidence="9" id="KW-0739">Sodium transport</keyword>
<evidence type="ECO:0000256" key="8">
    <source>
        <dbReference type="ARBA" id="ARBA00023136"/>
    </source>
</evidence>
<evidence type="ECO:0000256" key="11">
    <source>
        <dbReference type="ARBA" id="ARBA00068450"/>
    </source>
</evidence>
<evidence type="ECO:0000313" key="15">
    <source>
        <dbReference type="Proteomes" id="UP001152799"/>
    </source>
</evidence>
<dbReference type="InterPro" id="IPR050382">
    <property type="entry name" value="MFS_Na/Anion_cotransporter"/>
</dbReference>
<dbReference type="InterPro" id="IPR011701">
    <property type="entry name" value="MFS"/>
</dbReference>
<dbReference type="Proteomes" id="UP001152799">
    <property type="component" value="Chromosome 4"/>
</dbReference>
<dbReference type="GO" id="GO:0006820">
    <property type="term" value="P:monoatomic anion transport"/>
    <property type="evidence" value="ECO:0007669"/>
    <property type="project" value="TreeGrafter"/>
</dbReference>
<dbReference type="PANTHER" id="PTHR11662:SF280">
    <property type="entry name" value="FI21844P1-RELATED"/>
    <property type="match status" value="1"/>
</dbReference>
<accession>A0A9N9MLQ0</accession>
<feature type="domain" description="Major facilitator superfamily (MFS) profile" evidence="13">
    <location>
        <begin position="20"/>
        <end position="443"/>
    </location>
</feature>
<evidence type="ECO:0000256" key="7">
    <source>
        <dbReference type="ARBA" id="ARBA00023053"/>
    </source>
</evidence>
<feature type="transmembrane region" description="Helical" evidence="12">
    <location>
        <begin position="420"/>
        <end position="443"/>
    </location>
</feature>
<evidence type="ECO:0000256" key="1">
    <source>
        <dbReference type="ARBA" id="ARBA00004141"/>
    </source>
</evidence>
<dbReference type="GO" id="GO:0016020">
    <property type="term" value="C:membrane"/>
    <property type="evidence" value="ECO:0007669"/>
    <property type="project" value="UniProtKB-SubCell"/>
</dbReference>
<proteinExistence type="inferred from homology"/>
<dbReference type="PROSITE" id="PS50850">
    <property type="entry name" value="MFS"/>
    <property type="match status" value="1"/>
</dbReference>
<feature type="transmembrane region" description="Helical" evidence="12">
    <location>
        <begin position="384"/>
        <end position="408"/>
    </location>
</feature>
<keyword evidence="4 12" id="KW-0812">Transmembrane</keyword>
<evidence type="ECO:0000259" key="13">
    <source>
        <dbReference type="PROSITE" id="PS50850"/>
    </source>
</evidence>
<evidence type="ECO:0000256" key="4">
    <source>
        <dbReference type="ARBA" id="ARBA00022692"/>
    </source>
</evidence>
<dbReference type="EMBL" id="OU892280">
    <property type="protein sequence ID" value="CAG9767280.1"/>
    <property type="molecule type" value="Genomic_DNA"/>
</dbReference>
<dbReference type="AlphaFoldDB" id="A0A9N9MLQ0"/>
<dbReference type="Gene3D" id="1.20.1250.20">
    <property type="entry name" value="MFS general substrate transporter like domains"/>
    <property type="match status" value="2"/>
</dbReference>
<keyword evidence="15" id="KW-1185">Reference proteome</keyword>
<organism evidence="14 15">
    <name type="scientific">Ceutorhynchus assimilis</name>
    <name type="common">cabbage seed weevil</name>
    <dbReference type="NCBI Taxonomy" id="467358"/>
    <lineage>
        <taxon>Eukaryota</taxon>
        <taxon>Metazoa</taxon>
        <taxon>Ecdysozoa</taxon>
        <taxon>Arthropoda</taxon>
        <taxon>Hexapoda</taxon>
        <taxon>Insecta</taxon>
        <taxon>Pterygota</taxon>
        <taxon>Neoptera</taxon>
        <taxon>Endopterygota</taxon>
        <taxon>Coleoptera</taxon>
        <taxon>Polyphaga</taxon>
        <taxon>Cucujiformia</taxon>
        <taxon>Curculionidae</taxon>
        <taxon>Ceutorhynchinae</taxon>
        <taxon>Ceutorhynchus</taxon>
    </lineage>
</organism>
<dbReference type="SUPFAM" id="SSF103473">
    <property type="entry name" value="MFS general substrate transporter"/>
    <property type="match status" value="1"/>
</dbReference>
<evidence type="ECO:0000256" key="2">
    <source>
        <dbReference type="ARBA" id="ARBA00008586"/>
    </source>
</evidence>
<feature type="transmembrane region" description="Helical" evidence="12">
    <location>
        <begin position="21"/>
        <end position="46"/>
    </location>
</feature>
<feature type="transmembrane region" description="Helical" evidence="12">
    <location>
        <begin position="288"/>
        <end position="313"/>
    </location>
</feature>
<keyword evidence="3" id="KW-0813">Transport</keyword>
<name>A0A9N9MLQ0_9CUCU</name>
<protein>
    <recommendedName>
        <fullName evidence="11">Putative inorganic phosphate cotransporter</fullName>
    </recommendedName>
</protein>
<evidence type="ECO:0000256" key="5">
    <source>
        <dbReference type="ARBA" id="ARBA00022847"/>
    </source>
</evidence>
<feature type="transmembrane region" description="Helical" evidence="12">
    <location>
        <begin position="250"/>
        <end position="268"/>
    </location>
</feature>
<evidence type="ECO:0000256" key="6">
    <source>
        <dbReference type="ARBA" id="ARBA00022989"/>
    </source>
</evidence>
<keyword evidence="9" id="KW-0406">Ion transport</keyword>
<keyword evidence="5" id="KW-0769">Symport</keyword>
<evidence type="ECO:0000313" key="14">
    <source>
        <dbReference type="EMBL" id="CAG9767280.1"/>
    </source>
</evidence>
<dbReference type="PANTHER" id="PTHR11662">
    <property type="entry name" value="SOLUTE CARRIER FAMILY 17"/>
    <property type="match status" value="1"/>
</dbReference>
<comment type="subcellular location">
    <subcellularLocation>
        <location evidence="1">Membrane</location>
        <topology evidence="1">Multi-pass membrane protein</topology>
    </subcellularLocation>
</comment>
<keyword evidence="6 12" id="KW-1133">Transmembrane helix</keyword>
<feature type="transmembrane region" description="Helical" evidence="12">
    <location>
        <begin position="93"/>
        <end position="113"/>
    </location>
</feature>
<feature type="transmembrane region" description="Helical" evidence="12">
    <location>
        <begin position="157"/>
        <end position="177"/>
    </location>
</feature>
<feature type="transmembrane region" description="Helical" evidence="12">
    <location>
        <begin position="66"/>
        <end position="86"/>
    </location>
</feature>
<dbReference type="FunFam" id="1.20.1250.20:FF:000144">
    <property type="entry name" value="Picot, isoform B"/>
    <property type="match status" value="1"/>
</dbReference>
<dbReference type="GO" id="GO:0015293">
    <property type="term" value="F:symporter activity"/>
    <property type="evidence" value="ECO:0007669"/>
    <property type="project" value="UniProtKB-KW"/>
</dbReference>
<evidence type="ECO:0000256" key="12">
    <source>
        <dbReference type="SAM" id="Phobius"/>
    </source>
</evidence>
<dbReference type="InterPro" id="IPR036259">
    <property type="entry name" value="MFS_trans_sf"/>
</dbReference>
<sequence>MEKVTYAESKGPTFGKRHVQAILQFFSIVLEMASRACVSLSIIAMTDSTTSSNPNIPTYDWSNTNVILSSFYWGYIALQLPAAQLVHSYGIKWFLFAAMLVNSLSMTLIPTFAALLGSTGVMICRAVQGVSQGFFYPSMQTMLGRWAPEEERSRMSMLVYTGSAIGTILCGPINGYICESHYGWPGTFYLFGGLGFVWCISWFFFGFSTPASHPTISAEERLYIEKSLGQDKGVENVPTPWTSILTSMPFYSVVLATVGITFGAAFLSSDMPTYLKNVVGYSTKTNGILSSVPTIAGIASNFIFALVSDFIVTRNYVSKLNSRKIFHVIGSYGPSTCMLILAYLPKSDVNLTMTYLIINGALASSQHYGVVINNLDISPRFAGVIGGFSSTISSSMSLCAPLLVQFLVTDETNVTQWRTIFIIAAGWYFVGATFFVIFASADVQPWDSGKIKKNAVEKIKKESVTSFKSNV</sequence>
<feature type="transmembrane region" description="Helical" evidence="12">
    <location>
        <begin position="325"/>
        <end position="345"/>
    </location>
</feature>
<feature type="transmembrane region" description="Helical" evidence="12">
    <location>
        <begin position="189"/>
        <end position="207"/>
    </location>
</feature>
<dbReference type="OrthoDB" id="2985014at2759"/>
<keyword evidence="8 12" id="KW-0472">Membrane</keyword>
<dbReference type="FunFam" id="1.20.1250.20:FF:000003">
    <property type="entry name" value="Solute carrier family 17 member 3"/>
    <property type="match status" value="1"/>
</dbReference>
<evidence type="ECO:0000256" key="3">
    <source>
        <dbReference type="ARBA" id="ARBA00022448"/>
    </source>
</evidence>
<dbReference type="Pfam" id="PF07690">
    <property type="entry name" value="MFS_1"/>
    <property type="match status" value="1"/>
</dbReference>
<feature type="transmembrane region" description="Helical" evidence="12">
    <location>
        <begin position="351"/>
        <end position="372"/>
    </location>
</feature>
<comment type="similarity">
    <text evidence="2">Belongs to the major facilitator superfamily. Sodium/anion cotransporter family.</text>
</comment>
<keyword evidence="7" id="KW-0915">Sodium</keyword>
<evidence type="ECO:0000256" key="10">
    <source>
        <dbReference type="ARBA" id="ARBA00054632"/>
    </source>
</evidence>
<reference evidence="14" key="1">
    <citation type="submission" date="2022-01" db="EMBL/GenBank/DDBJ databases">
        <authorList>
            <person name="King R."/>
        </authorList>
    </citation>
    <scope>NUCLEOTIDE SEQUENCE</scope>
</reference>
<dbReference type="InterPro" id="IPR020846">
    <property type="entry name" value="MFS_dom"/>
</dbReference>